<gene>
    <name evidence="2" type="ORF">GCM10010170_029670</name>
</gene>
<proteinExistence type="predicted"/>
<evidence type="ECO:0000313" key="2">
    <source>
        <dbReference type="EMBL" id="GAA2344256.1"/>
    </source>
</evidence>
<keyword evidence="3" id="KW-1185">Reference proteome</keyword>
<dbReference type="Proteomes" id="UP001501444">
    <property type="component" value="Unassembled WGS sequence"/>
</dbReference>
<accession>A0ABN3G628</accession>
<organism evidence="2 3">
    <name type="scientific">Dactylosporangium salmoneum</name>
    <dbReference type="NCBI Taxonomy" id="53361"/>
    <lineage>
        <taxon>Bacteria</taxon>
        <taxon>Bacillati</taxon>
        <taxon>Actinomycetota</taxon>
        <taxon>Actinomycetes</taxon>
        <taxon>Micromonosporales</taxon>
        <taxon>Micromonosporaceae</taxon>
        <taxon>Dactylosporangium</taxon>
    </lineage>
</organism>
<sequence length="74" mass="7905">MEPTDCQQDPGRGRDDERRDEGSDVPHAGEPSDGDGGDQAIYAKPKNCPMGPRRVDNGRPAAPRSAAHACGWMS</sequence>
<reference evidence="2 3" key="1">
    <citation type="journal article" date="2019" name="Int. J. Syst. Evol. Microbiol.">
        <title>The Global Catalogue of Microorganisms (GCM) 10K type strain sequencing project: providing services to taxonomists for standard genome sequencing and annotation.</title>
        <authorList>
            <consortium name="The Broad Institute Genomics Platform"/>
            <consortium name="The Broad Institute Genome Sequencing Center for Infectious Disease"/>
            <person name="Wu L."/>
            <person name="Ma J."/>
        </authorList>
    </citation>
    <scope>NUCLEOTIDE SEQUENCE [LARGE SCALE GENOMIC DNA]</scope>
    <source>
        <strain evidence="2 3">JCM 3272</strain>
    </source>
</reference>
<feature type="compositionally biased region" description="Basic and acidic residues" evidence="1">
    <location>
        <begin position="11"/>
        <end position="24"/>
    </location>
</feature>
<feature type="region of interest" description="Disordered" evidence="1">
    <location>
        <begin position="1"/>
        <end position="74"/>
    </location>
</feature>
<protein>
    <submittedName>
        <fullName evidence="2">Uncharacterized protein</fullName>
    </submittedName>
</protein>
<evidence type="ECO:0000313" key="3">
    <source>
        <dbReference type="Proteomes" id="UP001501444"/>
    </source>
</evidence>
<dbReference type="EMBL" id="BAAARV010000024">
    <property type="protein sequence ID" value="GAA2344256.1"/>
    <property type="molecule type" value="Genomic_DNA"/>
</dbReference>
<comment type="caution">
    <text evidence="2">The sequence shown here is derived from an EMBL/GenBank/DDBJ whole genome shotgun (WGS) entry which is preliminary data.</text>
</comment>
<evidence type="ECO:0000256" key="1">
    <source>
        <dbReference type="SAM" id="MobiDB-lite"/>
    </source>
</evidence>
<name>A0ABN3G628_9ACTN</name>